<dbReference type="OrthoDB" id="6504620at2759"/>
<evidence type="ECO:0000313" key="1">
    <source>
        <dbReference type="EMBL" id="KAH9366962.1"/>
    </source>
</evidence>
<protein>
    <submittedName>
        <fullName evidence="1">Uncharacterized protein</fullName>
    </submittedName>
</protein>
<organism evidence="1 2">
    <name type="scientific">Haemaphysalis longicornis</name>
    <name type="common">Bush tick</name>
    <dbReference type="NCBI Taxonomy" id="44386"/>
    <lineage>
        <taxon>Eukaryota</taxon>
        <taxon>Metazoa</taxon>
        <taxon>Ecdysozoa</taxon>
        <taxon>Arthropoda</taxon>
        <taxon>Chelicerata</taxon>
        <taxon>Arachnida</taxon>
        <taxon>Acari</taxon>
        <taxon>Parasitiformes</taxon>
        <taxon>Ixodida</taxon>
        <taxon>Ixodoidea</taxon>
        <taxon>Ixodidae</taxon>
        <taxon>Haemaphysalinae</taxon>
        <taxon>Haemaphysalis</taxon>
    </lineage>
</organism>
<keyword evidence="2" id="KW-1185">Reference proteome</keyword>
<dbReference type="VEuPathDB" id="VectorBase:HLOH_052783"/>
<evidence type="ECO:0000313" key="2">
    <source>
        <dbReference type="Proteomes" id="UP000821853"/>
    </source>
</evidence>
<accession>A0A9J6FUM9</accession>
<dbReference type="AlphaFoldDB" id="A0A9J6FUM9"/>
<sequence length="249" mass="27376">MGPTNGRVSTNSSATVKKGINWLAKMPLRPKNDTKIIVSVRGGMNIDKIGATVVADAITAAACIDNVKREADTICPNFQQNFVVVSKPEEENTAMYVRMKDLCIAGHMHEAAAYRAAPYETSKRIVRNVPLSESPQVLYRVNPHNPLALTAKRNKESGTVFIGFERYKLPNYVRYGNELVRCTLCRKQMDVCSACGKLGHRTDVFPSPEVAVCRGFGSPNPGEAHQCTAKCELCGGKHIMAGKECKQRF</sequence>
<comment type="caution">
    <text evidence="1">The sequence shown here is derived from an EMBL/GenBank/DDBJ whole genome shotgun (WGS) entry which is preliminary data.</text>
</comment>
<proteinExistence type="predicted"/>
<dbReference type="EMBL" id="JABSTR010000004">
    <property type="protein sequence ID" value="KAH9366962.1"/>
    <property type="molecule type" value="Genomic_DNA"/>
</dbReference>
<name>A0A9J6FUM9_HAELO</name>
<dbReference type="Proteomes" id="UP000821853">
    <property type="component" value="Chromosome 2"/>
</dbReference>
<reference evidence="1 2" key="1">
    <citation type="journal article" date="2020" name="Cell">
        <title>Large-Scale Comparative Analyses of Tick Genomes Elucidate Their Genetic Diversity and Vector Capacities.</title>
        <authorList>
            <consortium name="Tick Genome and Microbiome Consortium (TIGMIC)"/>
            <person name="Jia N."/>
            <person name="Wang J."/>
            <person name="Shi W."/>
            <person name="Du L."/>
            <person name="Sun Y."/>
            <person name="Zhan W."/>
            <person name="Jiang J.F."/>
            <person name="Wang Q."/>
            <person name="Zhang B."/>
            <person name="Ji P."/>
            <person name="Bell-Sakyi L."/>
            <person name="Cui X.M."/>
            <person name="Yuan T.T."/>
            <person name="Jiang B.G."/>
            <person name="Yang W.F."/>
            <person name="Lam T.T."/>
            <person name="Chang Q.C."/>
            <person name="Ding S.J."/>
            <person name="Wang X.J."/>
            <person name="Zhu J.G."/>
            <person name="Ruan X.D."/>
            <person name="Zhao L."/>
            <person name="Wei J.T."/>
            <person name="Ye R.Z."/>
            <person name="Que T.C."/>
            <person name="Du C.H."/>
            <person name="Zhou Y.H."/>
            <person name="Cheng J.X."/>
            <person name="Dai P.F."/>
            <person name="Guo W.B."/>
            <person name="Han X.H."/>
            <person name="Huang E.J."/>
            <person name="Li L.F."/>
            <person name="Wei W."/>
            <person name="Gao Y.C."/>
            <person name="Liu J.Z."/>
            <person name="Shao H.Z."/>
            <person name="Wang X."/>
            <person name="Wang C.C."/>
            <person name="Yang T.C."/>
            <person name="Huo Q.B."/>
            <person name="Li W."/>
            <person name="Chen H.Y."/>
            <person name="Chen S.E."/>
            <person name="Zhou L.G."/>
            <person name="Ni X.B."/>
            <person name="Tian J.H."/>
            <person name="Sheng Y."/>
            <person name="Liu T."/>
            <person name="Pan Y.S."/>
            <person name="Xia L.Y."/>
            <person name="Li J."/>
            <person name="Zhao F."/>
            <person name="Cao W.C."/>
        </authorList>
    </citation>
    <scope>NUCLEOTIDE SEQUENCE [LARGE SCALE GENOMIC DNA]</scope>
    <source>
        <strain evidence="1">HaeL-2018</strain>
    </source>
</reference>
<gene>
    <name evidence="1" type="ORF">HPB48_018550</name>
</gene>